<dbReference type="GO" id="GO:0015379">
    <property type="term" value="F:potassium:chloride symporter activity"/>
    <property type="evidence" value="ECO:0007669"/>
    <property type="project" value="TreeGrafter"/>
</dbReference>
<dbReference type="AlphaFoldDB" id="A0A8X7N108"/>
<dbReference type="GO" id="GO:0006884">
    <property type="term" value="P:cell volume homeostasis"/>
    <property type="evidence" value="ECO:0007669"/>
    <property type="project" value="TreeGrafter"/>
</dbReference>
<feature type="region of interest" description="Disordered" evidence="5">
    <location>
        <begin position="327"/>
        <end position="346"/>
    </location>
</feature>
<keyword evidence="2" id="KW-0812">Transmembrane</keyword>
<keyword evidence="7" id="KW-1185">Reference proteome</keyword>
<protein>
    <submittedName>
        <fullName evidence="6">Uncharacterized protein</fullName>
    </submittedName>
</protein>
<reference evidence="6" key="1">
    <citation type="submission" date="2016-04" db="EMBL/GenBank/DDBJ databases">
        <authorList>
            <person name="Nguyen H.D."/>
            <person name="Samba Siva P."/>
            <person name="Cullis J."/>
            <person name="Levesque C.A."/>
            <person name="Hambleton S."/>
        </authorList>
    </citation>
    <scope>NUCLEOTIDE SEQUENCE</scope>
    <source>
        <strain evidence="6">DAOMC 236426</strain>
    </source>
</reference>
<keyword evidence="3" id="KW-1133">Transmembrane helix</keyword>
<feature type="compositionally biased region" description="Acidic residues" evidence="5">
    <location>
        <begin position="1"/>
        <end position="12"/>
    </location>
</feature>
<evidence type="ECO:0000256" key="4">
    <source>
        <dbReference type="ARBA" id="ARBA00023136"/>
    </source>
</evidence>
<comment type="subcellular location">
    <subcellularLocation>
        <location evidence="1">Membrane</location>
        <topology evidence="1">Multi-pass membrane protein</topology>
    </subcellularLocation>
</comment>
<name>A0A8X7N108_9BASI</name>
<organism evidence="6 7">
    <name type="scientific">Tilletia controversa</name>
    <name type="common">dwarf bunt fungus</name>
    <dbReference type="NCBI Taxonomy" id="13291"/>
    <lineage>
        <taxon>Eukaryota</taxon>
        <taxon>Fungi</taxon>
        <taxon>Dikarya</taxon>
        <taxon>Basidiomycota</taxon>
        <taxon>Ustilaginomycotina</taxon>
        <taxon>Exobasidiomycetes</taxon>
        <taxon>Tilletiales</taxon>
        <taxon>Tilletiaceae</taxon>
        <taxon>Tilletia</taxon>
    </lineage>
</organism>
<evidence type="ECO:0000313" key="6">
    <source>
        <dbReference type="EMBL" id="KAE8256108.1"/>
    </source>
</evidence>
<evidence type="ECO:0000256" key="5">
    <source>
        <dbReference type="SAM" id="MobiDB-lite"/>
    </source>
</evidence>
<dbReference type="PANTHER" id="PTHR11827">
    <property type="entry name" value="SOLUTE CARRIER FAMILY 12, CATION COTRANSPORTERS"/>
    <property type="match status" value="1"/>
</dbReference>
<dbReference type="InterPro" id="IPR004842">
    <property type="entry name" value="SLC12A_fam"/>
</dbReference>
<feature type="region of interest" description="Disordered" evidence="5">
    <location>
        <begin position="361"/>
        <end position="393"/>
    </location>
</feature>
<feature type="compositionally biased region" description="Acidic residues" evidence="5">
    <location>
        <begin position="284"/>
        <end position="307"/>
    </location>
</feature>
<evidence type="ECO:0000256" key="3">
    <source>
        <dbReference type="ARBA" id="ARBA00022989"/>
    </source>
</evidence>
<comment type="caution">
    <text evidence="6">The sequence shown here is derived from an EMBL/GenBank/DDBJ whole genome shotgun (WGS) entry which is preliminary data.</text>
</comment>
<dbReference type="EMBL" id="LWDE02000004">
    <property type="protein sequence ID" value="KAE8256108.1"/>
    <property type="molecule type" value="Genomic_DNA"/>
</dbReference>
<proteinExistence type="predicted"/>
<dbReference type="PANTHER" id="PTHR11827:SF72">
    <property type="entry name" value="GH08340P"/>
    <property type="match status" value="1"/>
</dbReference>
<feature type="region of interest" description="Disordered" evidence="5">
    <location>
        <begin position="269"/>
        <end position="307"/>
    </location>
</feature>
<evidence type="ECO:0000256" key="2">
    <source>
        <dbReference type="ARBA" id="ARBA00022692"/>
    </source>
</evidence>
<dbReference type="GO" id="GO:0005774">
    <property type="term" value="C:vacuolar membrane"/>
    <property type="evidence" value="ECO:0007669"/>
    <property type="project" value="TreeGrafter"/>
</dbReference>
<evidence type="ECO:0000313" key="7">
    <source>
        <dbReference type="Proteomes" id="UP000077684"/>
    </source>
</evidence>
<gene>
    <name evidence="6" type="ORF">A4X06_0g78</name>
</gene>
<sequence length="393" mass="42853">MSDQNEEGEDNLNESRSRSLPTDSARRETPIRPTTFVGIVEDTLALNKALASASNNNASNPIARLFGFVHSSGPSPSTKLPTNSQHAERYIDLWPIQIASPDLDASHAWDTYTMVLQLGTILSYTGTWKGHKLRVSVFVESEKGVEGERRPVWSLLDKLRIPAAGLRVLTLSSGSVASYEAIVMGRSPAGDPWWEALRQLRKEDERRAKAAAKRASQVNSDTPGPSGAIATGSEGTQRQSKRDQKIFGVSLPPEHIAFFQHSMRIGLAHPRSRKANRTWTGAGEESESKDELSDSEDGGSDFSDELANLGDEDEWFGAGSQGLGLRRSSTITYTPRGEQMGKSGRQRAYSIDRSFLARLFGGSGAGSGRSNKWTGRGPISPAPAERILLHQHE</sequence>
<dbReference type="GO" id="GO:0055075">
    <property type="term" value="P:potassium ion homeostasis"/>
    <property type="evidence" value="ECO:0007669"/>
    <property type="project" value="TreeGrafter"/>
</dbReference>
<feature type="region of interest" description="Disordered" evidence="5">
    <location>
        <begin position="1"/>
        <end position="33"/>
    </location>
</feature>
<dbReference type="Proteomes" id="UP000077684">
    <property type="component" value="Unassembled WGS sequence"/>
</dbReference>
<evidence type="ECO:0000256" key="1">
    <source>
        <dbReference type="ARBA" id="ARBA00004141"/>
    </source>
</evidence>
<feature type="region of interest" description="Disordered" evidence="5">
    <location>
        <begin position="205"/>
        <end position="243"/>
    </location>
</feature>
<dbReference type="GO" id="GO:0034486">
    <property type="term" value="P:vacuolar transmembrane transport"/>
    <property type="evidence" value="ECO:0007669"/>
    <property type="project" value="TreeGrafter"/>
</dbReference>
<dbReference type="GO" id="GO:0055064">
    <property type="term" value="P:chloride ion homeostasis"/>
    <property type="evidence" value="ECO:0007669"/>
    <property type="project" value="TreeGrafter"/>
</dbReference>
<keyword evidence="4" id="KW-0472">Membrane</keyword>
<accession>A0A8X7N108</accession>
<reference evidence="6" key="2">
    <citation type="journal article" date="2019" name="IMA Fungus">
        <title>Genome sequencing and comparison of five Tilletia species to identify candidate genes for the detection of regulated species infecting wheat.</title>
        <authorList>
            <person name="Nguyen H.D.T."/>
            <person name="Sultana T."/>
            <person name="Kesanakurti P."/>
            <person name="Hambleton S."/>
        </authorList>
    </citation>
    <scope>NUCLEOTIDE SEQUENCE</scope>
    <source>
        <strain evidence="6">DAOMC 236426</strain>
    </source>
</reference>